<dbReference type="GO" id="GO:0009279">
    <property type="term" value="C:cell outer membrane"/>
    <property type="evidence" value="ECO:0007669"/>
    <property type="project" value="TreeGrafter"/>
</dbReference>
<dbReference type="PANTHER" id="PTHR30189">
    <property type="entry name" value="LPS-ASSEMBLY PROTEIN"/>
    <property type="match status" value="1"/>
</dbReference>
<protein>
    <recommendedName>
        <fullName evidence="3">Organic solvent tolerance-like N-terminal domain-containing protein</fullName>
    </recommendedName>
</protein>
<keyword evidence="2" id="KW-0812">Transmembrane</keyword>
<evidence type="ECO:0000259" key="3">
    <source>
        <dbReference type="Pfam" id="PF03968"/>
    </source>
</evidence>
<feature type="domain" description="Organic solvent tolerance-like N-terminal" evidence="3">
    <location>
        <begin position="196"/>
        <end position="279"/>
    </location>
</feature>
<keyword evidence="2" id="KW-1133">Transmembrane helix</keyword>
<dbReference type="InterPro" id="IPR050218">
    <property type="entry name" value="LptD"/>
</dbReference>
<dbReference type="Pfam" id="PF03968">
    <property type="entry name" value="LptD_N"/>
    <property type="match status" value="2"/>
</dbReference>
<evidence type="ECO:0000256" key="2">
    <source>
        <dbReference type="SAM" id="Phobius"/>
    </source>
</evidence>
<dbReference type="AlphaFoldDB" id="A0A2H0XTX5"/>
<sequence>MIPTLTAIINSSLQNFFFALKSNRNLIITRLKRRVNRAIITPMDDHLAWKTIFVATIFSLLILAIAYFFISPKDSTYFSQERSDKIAEFRDTKISGRKEGKKTWEFMAQEGYTSPNRELTYLKNVSNGTIYIDEQPVVKKLAAPLLQAYSQTEVVEALGQPKVEEKSKALQLTAYLNLGRLADPATATDNDWLRMSADNLKYFPKEKRSEIKGNVTLIKNQSRIFAQTILVDHTAKIAEISDQVNFQRNELFLTAKSMRYWGREEKIEAINKVVIKIKHQKIVTKIKADLASFFTDTTKDASFSGNVEVVQGKKFAVAKTALYSERTDQLLLSGDVRAVFAKAASLIKEDSAAKLRSSLGRKLAQEKTSLTAQELMISCQSGDAKAKGSVLVSQNGREAKADEASYNDRTEEILLTGNTFLKKNNEWISAAKIIVSVKAETLRAIGSVEAEFKL</sequence>
<keyword evidence="2" id="KW-0472">Membrane</keyword>
<evidence type="ECO:0000256" key="1">
    <source>
        <dbReference type="ARBA" id="ARBA00023237"/>
    </source>
</evidence>
<dbReference type="InterPro" id="IPR005653">
    <property type="entry name" value="OstA-like_N"/>
</dbReference>
<dbReference type="GO" id="GO:1990351">
    <property type="term" value="C:transporter complex"/>
    <property type="evidence" value="ECO:0007669"/>
    <property type="project" value="TreeGrafter"/>
</dbReference>
<feature type="domain" description="Organic solvent tolerance-like N-terminal" evidence="3">
    <location>
        <begin position="363"/>
        <end position="440"/>
    </location>
</feature>
<accession>A0A2H0XTX5</accession>
<dbReference type="Gene3D" id="2.60.450.10">
    <property type="entry name" value="Lipopolysaccharide (LPS) transport protein A like domain"/>
    <property type="match status" value="2"/>
</dbReference>
<evidence type="ECO:0000313" key="4">
    <source>
        <dbReference type="EMBL" id="PIS28301.1"/>
    </source>
</evidence>
<organism evidence="4 5">
    <name type="scientific">Candidatus Saganbacteria bacterium CG08_land_8_20_14_0_20_45_16</name>
    <dbReference type="NCBI Taxonomy" id="2014293"/>
    <lineage>
        <taxon>Bacteria</taxon>
        <taxon>Bacillati</taxon>
        <taxon>Saganbacteria</taxon>
    </lineage>
</organism>
<gene>
    <name evidence="4" type="ORF">COT42_08435</name>
</gene>
<dbReference type="PANTHER" id="PTHR30189:SF1">
    <property type="entry name" value="LPS-ASSEMBLY PROTEIN LPTD"/>
    <property type="match status" value="1"/>
</dbReference>
<comment type="caution">
    <text evidence="4">The sequence shown here is derived from an EMBL/GenBank/DDBJ whole genome shotgun (WGS) entry which is preliminary data.</text>
</comment>
<reference evidence="4 5" key="1">
    <citation type="submission" date="2017-09" db="EMBL/GenBank/DDBJ databases">
        <title>Depth-based differentiation of microbial function through sediment-hosted aquifers and enrichment of novel symbionts in the deep terrestrial subsurface.</title>
        <authorList>
            <person name="Probst A.J."/>
            <person name="Ladd B."/>
            <person name="Jarett J.K."/>
            <person name="Geller-Mcgrath D.E."/>
            <person name="Sieber C.M."/>
            <person name="Emerson J.B."/>
            <person name="Anantharaman K."/>
            <person name="Thomas B.C."/>
            <person name="Malmstrom R."/>
            <person name="Stieglmeier M."/>
            <person name="Klingl A."/>
            <person name="Woyke T."/>
            <person name="Ryan C.M."/>
            <person name="Banfield J.F."/>
        </authorList>
    </citation>
    <scope>NUCLEOTIDE SEQUENCE [LARGE SCALE GENOMIC DNA]</scope>
    <source>
        <strain evidence="4">CG08_land_8_20_14_0_20_45_16</strain>
    </source>
</reference>
<proteinExistence type="predicted"/>
<dbReference type="EMBL" id="PEYM01000139">
    <property type="protein sequence ID" value="PIS28301.1"/>
    <property type="molecule type" value="Genomic_DNA"/>
</dbReference>
<keyword evidence="1" id="KW-0998">Cell outer membrane</keyword>
<feature type="transmembrane region" description="Helical" evidence="2">
    <location>
        <begin position="47"/>
        <end position="70"/>
    </location>
</feature>
<dbReference type="Proteomes" id="UP000231343">
    <property type="component" value="Unassembled WGS sequence"/>
</dbReference>
<evidence type="ECO:0000313" key="5">
    <source>
        <dbReference type="Proteomes" id="UP000231343"/>
    </source>
</evidence>
<name>A0A2H0XTX5_UNCSA</name>